<feature type="region of interest" description="Disordered" evidence="1">
    <location>
        <begin position="1"/>
        <end position="28"/>
    </location>
</feature>
<feature type="region of interest" description="Disordered" evidence="1">
    <location>
        <begin position="53"/>
        <end position="80"/>
    </location>
</feature>
<protein>
    <submittedName>
        <fullName evidence="2">Uncharacterized protein</fullName>
    </submittedName>
</protein>
<dbReference type="Proteomes" id="UP001172457">
    <property type="component" value="Unassembled WGS sequence"/>
</dbReference>
<reference evidence="2" key="1">
    <citation type="submission" date="2023-03" db="EMBL/GenBank/DDBJ databases">
        <title>Chromosome-scale reference genome and RAD-based genetic map of yellow starthistle (Centaurea solstitialis) reveal putative structural variation and QTLs associated with invader traits.</title>
        <authorList>
            <person name="Reatini B."/>
            <person name="Cang F.A."/>
            <person name="Jiang Q."/>
            <person name="Mckibben M.T.W."/>
            <person name="Barker M.S."/>
            <person name="Rieseberg L.H."/>
            <person name="Dlugosch K.M."/>
        </authorList>
    </citation>
    <scope>NUCLEOTIDE SEQUENCE</scope>
    <source>
        <strain evidence="2">CAN-66</strain>
        <tissue evidence="2">Leaf</tissue>
    </source>
</reference>
<organism evidence="2 3">
    <name type="scientific">Centaurea solstitialis</name>
    <name type="common">yellow star-thistle</name>
    <dbReference type="NCBI Taxonomy" id="347529"/>
    <lineage>
        <taxon>Eukaryota</taxon>
        <taxon>Viridiplantae</taxon>
        <taxon>Streptophyta</taxon>
        <taxon>Embryophyta</taxon>
        <taxon>Tracheophyta</taxon>
        <taxon>Spermatophyta</taxon>
        <taxon>Magnoliopsida</taxon>
        <taxon>eudicotyledons</taxon>
        <taxon>Gunneridae</taxon>
        <taxon>Pentapetalae</taxon>
        <taxon>asterids</taxon>
        <taxon>campanulids</taxon>
        <taxon>Asterales</taxon>
        <taxon>Asteraceae</taxon>
        <taxon>Carduoideae</taxon>
        <taxon>Cardueae</taxon>
        <taxon>Centaureinae</taxon>
        <taxon>Centaurea</taxon>
    </lineage>
</organism>
<evidence type="ECO:0000256" key="1">
    <source>
        <dbReference type="SAM" id="MobiDB-lite"/>
    </source>
</evidence>
<evidence type="ECO:0000313" key="3">
    <source>
        <dbReference type="Proteomes" id="UP001172457"/>
    </source>
</evidence>
<gene>
    <name evidence="2" type="ORF">OSB04_un001751</name>
</gene>
<dbReference type="AlphaFoldDB" id="A0AA38S1K8"/>
<proteinExistence type="predicted"/>
<accession>A0AA38S1K8</accession>
<keyword evidence="3" id="KW-1185">Reference proteome</keyword>
<comment type="caution">
    <text evidence="2">The sequence shown here is derived from an EMBL/GenBank/DDBJ whole genome shotgun (WGS) entry which is preliminary data.</text>
</comment>
<dbReference type="EMBL" id="JARYMX010000571">
    <property type="protein sequence ID" value="KAJ9535169.1"/>
    <property type="molecule type" value="Genomic_DNA"/>
</dbReference>
<evidence type="ECO:0000313" key="2">
    <source>
        <dbReference type="EMBL" id="KAJ9535169.1"/>
    </source>
</evidence>
<name>A0AA38S1K8_9ASTR</name>
<sequence length="80" mass="8568">MCKGCGGESKKQKQQEVDSDGFTTVTVSNGDQKLPMWRRLLLGYVFNPEPVSTSVNDTSDDGTKQDAALGTDLSPLVGNC</sequence>